<feature type="compositionally biased region" description="Polar residues" evidence="1">
    <location>
        <begin position="292"/>
        <end position="321"/>
    </location>
</feature>
<proteinExistence type="predicted"/>
<feature type="compositionally biased region" description="Low complexity" evidence="1">
    <location>
        <begin position="196"/>
        <end position="219"/>
    </location>
</feature>
<dbReference type="Proteomes" id="UP001215280">
    <property type="component" value="Unassembled WGS sequence"/>
</dbReference>
<evidence type="ECO:0000313" key="3">
    <source>
        <dbReference type="Proteomes" id="UP001215280"/>
    </source>
</evidence>
<dbReference type="EMBL" id="JARJLG010000082">
    <property type="protein sequence ID" value="KAJ7750407.1"/>
    <property type="molecule type" value="Genomic_DNA"/>
</dbReference>
<reference evidence="2" key="1">
    <citation type="submission" date="2023-03" db="EMBL/GenBank/DDBJ databases">
        <title>Massive genome expansion in bonnet fungi (Mycena s.s.) driven by repeated elements and novel gene families across ecological guilds.</title>
        <authorList>
            <consortium name="Lawrence Berkeley National Laboratory"/>
            <person name="Harder C.B."/>
            <person name="Miyauchi S."/>
            <person name="Viragh M."/>
            <person name="Kuo A."/>
            <person name="Thoen E."/>
            <person name="Andreopoulos B."/>
            <person name="Lu D."/>
            <person name="Skrede I."/>
            <person name="Drula E."/>
            <person name="Henrissat B."/>
            <person name="Morin E."/>
            <person name="Kohler A."/>
            <person name="Barry K."/>
            <person name="LaButti K."/>
            <person name="Morin E."/>
            <person name="Salamov A."/>
            <person name="Lipzen A."/>
            <person name="Mereny Z."/>
            <person name="Hegedus B."/>
            <person name="Baldrian P."/>
            <person name="Stursova M."/>
            <person name="Weitz H."/>
            <person name="Taylor A."/>
            <person name="Grigoriev I.V."/>
            <person name="Nagy L.G."/>
            <person name="Martin F."/>
            <person name="Kauserud H."/>
        </authorList>
    </citation>
    <scope>NUCLEOTIDE SEQUENCE</scope>
    <source>
        <strain evidence="2">CBHHK188m</strain>
    </source>
</reference>
<keyword evidence="3" id="KW-1185">Reference proteome</keyword>
<feature type="compositionally biased region" description="Pro residues" evidence="1">
    <location>
        <begin position="264"/>
        <end position="273"/>
    </location>
</feature>
<gene>
    <name evidence="2" type="ORF">DFH07DRAFT_546230</name>
</gene>
<feature type="region of interest" description="Disordered" evidence="1">
    <location>
        <begin position="113"/>
        <end position="358"/>
    </location>
</feature>
<evidence type="ECO:0000256" key="1">
    <source>
        <dbReference type="SAM" id="MobiDB-lite"/>
    </source>
</evidence>
<accession>A0AAD7N7S0</accession>
<sequence>MGATISSLEVQSFHPGDSYKINTNLLPAQHIVAANHNARPKRTPSSPVKGRPLIFAAMTTVEDSPSEKAEYDPYRSYGAYPSPPSETVMIPPRVLTGESETGLDFDFSRWDEQQQPRSIEHTTPQTNGNAPLPPASTPRLSGNAQLPPPQFLPEARPQTPPRAVAKRERKNSSPRLRPTAGPPGLNDPSPPAPHSPRTLTKTRPTTPQRKMSSAALQQPSSPPIVGRDLADRTASRASTLMLDDDPFAKVEGVRVLKPASRDGPPAPAPPPLPSSADSPPSPTRTERAVPESPTTPQQESFDAAEPQNTISTPPQKTSIHNGNAPPSPVTPEEYRNARSRRRGDHLEKAPPSSVAGIGVRETRIPGPFPLAACIANPQLLSALLMYLSFSEWCILSAVTKQIRMRLVQSTELREVALERYLRTVGYSRWVWNDPDPLELSLLVRFGLIFSFMYR</sequence>
<comment type="caution">
    <text evidence="2">The sequence shown here is derived from an EMBL/GenBank/DDBJ whole genome shotgun (WGS) entry which is preliminary data.</text>
</comment>
<feature type="region of interest" description="Disordered" evidence="1">
    <location>
        <begin position="61"/>
        <end position="90"/>
    </location>
</feature>
<protein>
    <submittedName>
        <fullName evidence="2">Uncharacterized protein</fullName>
    </submittedName>
</protein>
<organism evidence="2 3">
    <name type="scientific">Mycena maculata</name>
    <dbReference type="NCBI Taxonomy" id="230809"/>
    <lineage>
        <taxon>Eukaryota</taxon>
        <taxon>Fungi</taxon>
        <taxon>Dikarya</taxon>
        <taxon>Basidiomycota</taxon>
        <taxon>Agaricomycotina</taxon>
        <taxon>Agaricomycetes</taxon>
        <taxon>Agaricomycetidae</taxon>
        <taxon>Agaricales</taxon>
        <taxon>Marasmiineae</taxon>
        <taxon>Mycenaceae</taxon>
        <taxon>Mycena</taxon>
    </lineage>
</organism>
<evidence type="ECO:0000313" key="2">
    <source>
        <dbReference type="EMBL" id="KAJ7750407.1"/>
    </source>
</evidence>
<name>A0AAD7N7S0_9AGAR</name>
<dbReference type="AlphaFoldDB" id="A0AAD7N7S0"/>